<sequence>MKPIHDDDMEEWEKEYYDELFYDAMKNSNYCETCGEDHEYLKWLDENLGEEGNYDED</sequence>
<evidence type="ECO:0000313" key="1">
    <source>
        <dbReference type="EMBL" id="EFR42287.1"/>
    </source>
</evidence>
<dbReference type="Proteomes" id="UP000004594">
    <property type="component" value="Unassembled WGS sequence"/>
</dbReference>
<reference evidence="1 2" key="1">
    <citation type="submission" date="2010-11" db="EMBL/GenBank/DDBJ databases">
        <authorList>
            <person name="Durkin A.S."/>
            <person name="Madupu R."/>
            <person name="Torralba M."/>
            <person name="Gillis M."/>
            <person name="Methe B."/>
            <person name="Sutton G."/>
            <person name="Nelson K.E."/>
        </authorList>
    </citation>
    <scope>NUCLEOTIDE SEQUENCE [LARGE SCALE GENOMIC DNA]</scope>
    <source>
        <strain evidence="1 2">UPII 345-E</strain>
    </source>
</reference>
<protein>
    <submittedName>
        <fullName evidence="1">Uncharacterized protein</fullName>
    </submittedName>
</protein>
<evidence type="ECO:0000313" key="2">
    <source>
        <dbReference type="Proteomes" id="UP000004594"/>
    </source>
</evidence>
<comment type="caution">
    <text evidence="1">The sequence shown here is derived from an EMBL/GenBank/DDBJ whole genome shotgun (WGS) entry which is preliminary data.</text>
</comment>
<accession>E4LAA6</accession>
<organism evidence="1 2">
    <name type="scientific">Dialister micraerophilus UPII 345-E</name>
    <dbReference type="NCBI Taxonomy" id="910314"/>
    <lineage>
        <taxon>Bacteria</taxon>
        <taxon>Bacillati</taxon>
        <taxon>Bacillota</taxon>
        <taxon>Negativicutes</taxon>
        <taxon>Veillonellales</taxon>
        <taxon>Veillonellaceae</taxon>
        <taxon>Dialister</taxon>
    </lineage>
</organism>
<dbReference type="RefSeq" id="WP_007555152.1">
    <property type="nucleotide sequence ID" value="NZ_AENT01000028.1"/>
</dbReference>
<proteinExistence type="predicted"/>
<dbReference type="EMBL" id="AENT01000028">
    <property type="protein sequence ID" value="EFR42287.1"/>
    <property type="molecule type" value="Genomic_DNA"/>
</dbReference>
<dbReference type="AlphaFoldDB" id="E4LAA6"/>
<gene>
    <name evidence="1" type="ORF">HMPREF9220_0736</name>
</gene>
<name>E4LAA6_9FIRM</name>